<organism evidence="1 2">
    <name type="scientific">Catharanthus roseus</name>
    <name type="common">Madagascar periwinkle</name>
    <name type="synonym">Vinca rosea</name>
    <dbReference type="NCBI Taxonomy" id="4058"/>
    <lineage>
        <taxon>Eukaryota</taxon>
        <taxon>Viridiplantae</taxon>
        <taxon>Streptophyta</taxon>
        <taxon>Embryophyta</taxon>
        <taxon>Tracheophyta</taxon>
        <taxon>Spermatophyta</taxon>
        <taxon>Magnoliopsida</taxon>
        <taxon>eudicotyledons</taxon>
        <taxon>Gunneridae</taxon>
        <taxon>Pentapetalae</taxon>
        <taxon>asterids</taxon>
        <taxon>lamiids</taxon>
        <taxon>Gentianales</taxon>
        <taxon>Apocynaceae</taxon>
        <taxon>Rauvolfioideae</taxon>
        <taxon>Vinceae</taxon>
        <taxon>Catharanthinae</taxon>
        <taxon>Catharanthus</taxon>
    </lineage>
</organism>
<sequence length="133" mass="15686">MIKEFLKVNELPQAQEVVEEGIVIHVMEETSNQDSCDNMNEKGIEKQESEKEEQRGKEIILKTKWKLILMFKVNSLALEKSNLTKEAFEQVFKDFVVEHLYYHKPFKEWFLKNNILPVHMNPLLLVDLDPNPS</sequence>
<reference evidence="2" key="1">
    <citation type="journal article" date="2023" name="Nat. Plants">
        <title>Single-cell RNA sequencing provides a high-resolution roadmap for understanding the multicellular compartmentation of specialized metabolism.</title>
        <authorList>
            <person name="Sun S."/>
            <person name="Shen X."/>
            <person name="Li Y."/>
            <person name="Li Y."/>
            <person name="Wang S."/>
            <person name="Li R."/>
            <person name="Zhang H."/>
            <person name="Shen G."/>
            <person name="Guo B."/>
            <person name="Wei J."/>
            <person name="Xu J."/>
            <person name="St-Pierre B."/>
            <person name="Chen S."/>
            <person name="Sun C."/>
        </authorList>
    </citation>
    <scope>NUCLEOTIDE SEQUENCE [LARGE SCALE GENOMIC DNA]</scope>
</reference>
<evidence type="ECO:0000313" key="2">
    <source>
        <dbReference type="Proteomes" id="UP001060085"/>
    </source>
</evidence>
<accession>A0ACC0B805</accession>
<name>A0ACC0B805_CATRO</name>
<gene>
    <name evidence="1" type="ORF">M9H77_18633</name>
</gene>
<dbReference type="EMBL" id="CM044704">
    <property type="protein sequence ID" value="KAI5668780.1"/>
    <property type="molecule type" value="Genomic_DNA"/>
</dbReference>
<proteinExistence type="predicted"/>
<keyword evidence="2" id="KW-1185">Reference proteome</keyword>
<dbReference type="Proteomes" id="UP001060085">
    <property type="component" value="Linkage Group LG04"/>
</dbReference>
<comment type="caution">
    <text evidence="1">The sequence shown here is derived from an EMBL/GenBank/DDBJ whole genome shotgun (WGS) entry which is preliminary data.</text>
</comment>
<evidence type="ECO:0000313" key="1">
    <source>
        <dbReference type="EMBL" id="KAI5668780.1"/>
    </source>
</evidence>
<protein>
    <submittedName>
        <fullName evidence="1">Uncharacterized protein</fullName>
    </submittedName>
</protein>